<comment type="similarity">
    <text evidence="5 12">Belongs to the purine/pyrimidine phosphoribosyltransferase family.</text>
</comment>
<sequence length="177" mass="19162">MSSTSEPIRLEDRIRDIPDFPQKGVLFKDITPMLQDGPSFHAALDRLAAHYAGAGIQTVVGVESRGFILGAPLAYLLNCGFVPVRKFGKLPSQTVSVEYALEYGTNVVEVHKDAIQPGERVLIVDDLLATGGTVSAAMELVEKLGGHIAGIAFLVELTFLKGREQLKGHDVFALIKY</sequence>
<keyword evidence="8 12" id="KW-0963">Cytoplasm</keyword>
<dbReference type="UniPathway" id="UPA00588">
    <property type="reaction ID" value="UER00646"/>
</dbReference>
<keyword evidence="10 12" id="KW-0808">Transferase</keyword>
<reference evidence="14" key="1">
    <citation type="submission" date="2020-10" db="EMBL/GenBank/DDBJ databases">
        <title>Taxonomic study of unclassified bacteria belonging to the class Ktedonobacteria.</title>
        <authorList>
            <person name="Yabe S."/>
            <person name="Wang C.M."/>
            <person name="Zheng Y."/>
            <person name="Sakai Y."/>
            <person name="Cavaletti L."/>
            <person name="Monciardini P."/>
            <person name="Donadio S."/>
        </authorList>
    </citation>
    <scope>NUCLEOTIDE SEQUENCE</scope>
    <source>
        <strain evidence="14">ID150040</strain>
    </source>
</reference>
<dbReference type="HAMAP" id="MF_00004">
    <property type="entry name" value="Aden_phosphoribosyltr"/>
    <property type="match status" value="1"/>
</dbReference>
<dbReference type="Proteomes" id="UP000597444">
    <property type="component" value="Unassembled WGS sequence"/>
</dbReference>
<dbReference type="RefSeq" id="WP_308441672.1">
    <property type="nucleotide sequence ID" value="NZ_BNJK01000001.1"/>
</dbReference>
<dbReference type="PANTHER" id="PTHR32315:SF3">
    <property type="entry name" value="ADENINE PHOSPHORIBOSYLTRANSFERASE"/>
    <property type="match status" value="1"/>
</dbReference>
<evidence type="ECO:0000256" key="12">
    <source>
        <dbReference type="HAMAP-Rule" id="MF_00004"/>
    </source>
</evidence>
<evidence type="ECO:0000256" key="4">
    <source>
        <dbReference type="ARBA" id="ARBA00004659"/>
    </source>
</evidence>
<comment type="catalytic activity">
    <reaction evidence="1 12">
        <text>AMP + diphosphate = 5-phospho-alpha-D-ribose 1-diphosphate + adenine</text>
        <dbReference type="Rhea" id="RHEA:16609"/>
        <dbReference type="ChEBI" id="CHEBI:16708"/>
        <dbReference type="ChEBI" id="CHEBI:33019"/>
        <dbReference type="ChEBI" id="CHEBI:58017"/>
        <dbReference type="ChEBI" id="CHEBI:456215"/>
        <dbReference type="EC" id="2.4.2.7"/>
    </reaction>
</comment>
<evidence type="ECO:0000256" key="8">
    <source>
        <dbReference type="ARBA" id="ARBA00022490"/>
    </source>
</evidence>
<proteinExistence type="inferred from homology"/>
<dbReference type="GO" id="GO:0002055">
    <property type="term" value="F:adenine binding"/>
    <property type="evidence" value="ECO:0007669"/>
    <property type="project" value="TreeGrafter"/>
</dbReference>
<evidence type="ECO:0000256" key="3">
    <source>
        <dbReference type="ARBA" id="ARBA00004496"/>
    </source>
</evidence>
<keyword evidence="15" id="KW-1185">Reference proteome</keyword>
<dbReference type="FunFam" id="3.40.50.2020:FF:000004">
    <property type="entry name" value="Adenine phosphoribosyltransferase"/>
    <property type="match status" value="1"/>
</dbReference>
<dbReference type="NCBIfam" id="NF002633">
    <property type="entry name" value="PRK02304.1-2"/>
    <property type="match status" value="1"/>
</dbReference>
<dbReference type="GO" id="GO:0044209">
    <property type="term" value="P:AMP salvage"/>
    <property type="evidence" value="ECO:0007669"/>
    <property type="project" value="UniProtKB-UniRule"/>
</dbReference>
<evidence type="ECO:0000256" key="7">
    <source>
        <dbReference type="ARBA" id="ARBA00011893"/>
    </source>
</evidence>
<dbReference type="InterPro" id="IPR000836">
    <property type="entry name" value="PRTase_dom"/>
</dbReference>
<comment type="subunit">
    <text evidence="6 12">Homodimer.</text>
</comment>
<evidence type="ECO:0000256" key="2">
    <source>
        <dbReference type="ARBA" id="ARBA00003968"/>
    </source>
</evidence>
<accession>A0A8J3ICY9</accession>
<evidence type="ECO:0000256" key="11">
    <source>
        <dbReference type="ARBA" id="ARBA00022726"/>
    </source>
</evidence>
<organism evidence="14 15">
    <name type="scientific">Reticulibacter mediterranei</name>
    <dbReference type="NCBI Taxonomy" id="2778369"/>
    <lineage>
        <taxon>Bacteria</taxon>
        <taxon>Bacillati</taxon>
        <taxon>Chloroflexota</taxon>
        <taxon>Ktedonobacteria</taxon>
        <taxon>Ktedonobacterales</taxon>
        <taxon>Reticulibacteraceae</taxon>
        <taxon>Reticulibacter</taxon>
    </lineage>
</organism>
<dbReference type="GO" id="GO:0006168">
    <property type="term" value="P:adenine salvage"/>
    <property type="evidence" value="ECO:0007669"/>
    <property type="project" value="InterPro"/>
</dbReference>
<evidence type="ECO:0000313" key="15">
    <source>
        <dbReference type="Proteomes" id="UP000597444"/>
    </source>
</evidence>
<comment type="subcellular location">
    <subcellularLocation>
        <location evidence="3 12">Cytoplasm</location>
    </subcellularLocation>
</comment>
<dbReference type="NCBIfam" id="TIGR01090">
    <property type="entry name" value="apt"/>
    <property type="match status" value="1"/>
</dbReference>
<dbReference type="GO" id="GO:0016208">
    <property type="term" value="F:AMP binding"/>
    <property type="evidence" value="ECO:0007669"/>
    <property type="project" value="TreeGrafter"/>
</dbReference>
<evidence type="ECO:0000256" key="1">
    <source>
        <dbReference type="ARBA" id="ARBA00000868"/>
    </source>
</evidence>
<dbReference type="Gene3D" id="3.40.50.2020">
    <property type="match status" value="1"/>
</dbReference>
<dbReference type="CDD" id="cd06223">
    <property type="entry name" value="PRTases_typeI"/>
    <property type="match status" value="1"/>
</dbReference>
<keyword evidence="9 12" id="KW-0328">Glycosyltransferase</keyword>
<dbReference type="InterPro" id="IPR050054">
    <property type="entry name" value="UPRTase/APRTase"/>
</dbReference>
<comment type="function">
    <text evidence="2 12">Catalyzes a salvage reaction resulting in the formation of AMP, that is energically less costly than de novo synthesis.</text>
</comment>
<dbReference type="GO" id="GO:0005737">
    <property type="term" value="C:cytoplasm"/>
    <property type="evidence" value="ECO:0007669"/>
    <property type="project" value="UniProtKB-SubCell"/>
</dbReference>
<dbReference type="InterPro" id="IPR029057">
    <property type="entry name" value="PRTase-like"/>
</dbReference>
<evidence type="ECO:0000256" key="5">
    <source>
        <dbReference type="ARBA" id="ARBA00008391"/>
    </source>
</evidence>
<feature type="domain" description="Phosphoribosyltransferase" evidence="13">
    <location>
        <begin position="34"/>
        <end position="155"/>
    </location>
</feature>
<dbReference type="GO" id="GO:0003999">
    <property type="term" value="F:adenine phosphoribosyltransferase activity"/>
    <property type="evidence" value="ECO:0007669"/>
    <property type="project" value="UniProtKB-UniRule"/>
</dbReference>
<dbReference type="NCBIfam" id="NF002636">
    <property type="entry name" value="PRK02304.1-5"/>
    <property type="match status" value="1"/>
</dbReference>
<keyword evidence="11 12" id="KW-0660">Purine salvage</keyword>
<evidence type="ECO:0000256" key="9">
    <source>
        <dbReference type="ARBA" id="ARBA00022676"/>
    </source>
</evidence>
<dbReference type="PANTHER" id="PTHR32315">
    <property type="entry name" value="ADENINE PHOSPHORIBOSYLTRANSFERASE"/>
    <property type="match status" value="1"/>
</dbReference>
<dbReference type="EC" id="2.4.2.7" evidence="7 12"/>
<dbReference type="InterPro" id="IPR005764">
    <property type="entry name" value="Ade_phspho_trans"/>
</dbReference>
<evidence type="ECO:0000259" key="13">
    <source>
        <dbReference type="Pfam" id="PF00156"/>
    </source>
</evidence>
<evidence type="ECO:0000313" key="14">
    <source>
        <dbReference type="EMBL" id="GHO92036.1"/>
    </source>
</evidence>
<dbReference type="EMBL" id="BNJK01000001">
    <property type="protein sequence ID" value="GHO92036.1"/>
    <property type="molecule type" value="Genomic_DNA"/>
</dbReference>
<protein>
    <recommendedName>
        <fullName evidence="7 12">Adenine phosphoribosyltransferase</fullName>
        <shortName evidence="12">APRT</shortName>
        <ecNumber evidence="7 12">2.4.2.7</ecNumber>
    </recommendedName>
</protein>
<comment type="pathway">
    <text evidence="4 12">Purine metabolism; AMP biosynthesis via salvage pathway; AMP from adenine: step 1/1.</text>
</comment>
<dbReference type="AlphaFoldDB" id="A0A8J3ICY9"/>
<evidence type="ECO:0000256" key="6">
    <source>
        <dbReference type="ARBA" id="ARBA00011738"/>
    </source>
</evidence>
<dbReference type="GO" id="GO:0006166">
    <property type="term" value="P:purine ribonucleoside salvage"/>
    <property type="evidence" value="ECO:0007669"/>
    <property type="project" value="UniProtKB-UniRule"/>
</dbReference>
<gene>
    <name evidence="14" type="primary">apt_2</name>
    <name evidence="12" type="synonym">apt</name>
    <name evidence="14" type="ORF">KSF_020840</name>
</gene>
<name>A0A8J3ICY9_9CHLR</name>
<evidence type="ECO:0000256" key="10">
    <source>
        <dbReference type="ARBA" id="ARBA00022679"/>
    </source>
</evidence>
<comment type="caution">
    <text evidence="14">The sequence shown here is derived from an EMBL/GenBank/DDBJ whole genome shotgun (WGS) entry which is preliminary data.</text>
</comment>
<dbReference type="Pfam" id="PF00156">
    <property type="entry name" value="Pribosyltran"/>
    <property type="match status" value="1"/>
</dbReference>
<dbReference type="NCBIfam" id="NF002634">
    <property type="entry name" value="PRK02304.1-3"/>
    <property type="match status" value="1"/>
</dbReference>
<dbReference type="SUPFAM" id="SSF53271">
    <property type="entry name" value="PRTase-like"/>
    <property type="match status" value="1"/>
</dbReference>